<evidence type="ECO:0000256" key="3">
    <source>
        <dbReference type="ARBA" id="ARBA00022801"/>
    </source>
</evidence>
<dbReference type="Gene3D" id="3.40.50.1820">
    <property type="entry name" value="alpha/beta hydrolase"/>
    <property type="match status" value="1"/>
</dbReference>
<protein>
    <submittedName>
        <fullName evidence="6">Epoxide hydrolase</fullName>
    </submittedName>
</protein>
<proteinExistence type="inferred from homology"/>
<dbReference type="InterPro" id="IPR010497">
    <property type="entry name" value="Epoxide_hydro_N"/>
</dbReference>
<evidence type="ECO:0000256" key="1">
    <source>
        <dbReference type="ARBA" id="ARBA00010088"/>
    </source>
</evidence>
<dbReference type="Proteomes" id="UP000240429">
    <property type="component" value="Unassembled WGS sequence"/>
</dbReference>
<dbReference type="InterPro" id="IPR000639">
    <property type="entry name" value="Epox_hydrolase-like"/>
</dbReference>
<dbReference type="InterPro" id="IPR016292">
    <property type="entry name" value="Epoxide_hydrolase"/>
</dbReference>
<keyword evidence="7" id="KW-1185">Reference proteome</keyword>
<feature type="active site" description="Nucleophile" evidence="4">
    <location>
        <position position="192"/>
    </location>
</feature>
<reference evidence="6 7" key="1">
    <citation type="submission" date="2018-03" db="EMBL/GenBank/DDBJ databases">
        <title>Streptomyces dioscori sp. nov., a novel endophytic actinobacterium isolated from bulbil of Dioscorea bulbifera L.</title>
        <authorList>
            <person name="Zhikuan W."/>
        </authorList>
    </citation>
    <scope>NUCLEOTIDE SEQUENCE [LARGE SCALE GENOMIC DNA]</scope>
    <source>
        <strain evidence="6 7">A217</strain>
    </source>
</reference>
<comment type="caution">
    <text evidence="6">The sequence shown here is derived from an EMBL/GenBank/DDBJ whole genome shotgun (WGS) entry which is preliminary data.</text>
</comment>
<feature type="active site" description="Proton acceptor" evidence="4">
    <location>
        <position position="382"/>
    </location>
</feature>
<feature type="active site" description="Proton donor" evidence="4">
    <location>
        <position position="328"/>
    </location>
</feature>
<evidence type="ECO:0000313" key="6">
    <source>
        <dbReference type="EMBL" id="PSM40689.1"/>
    </source>
</evidence>
<dbReference type="Pfam" id="PF06441">
    <property type="entry name" value="EHN"/>
    <property type="match status" value="1"/>
</dbReference>
<organism evidence="6 7">
    <name type="scientific">Streptomyces dioscori</name>
    <dbReference type="NCBI Taxonomy" id="2109333"/>
    <lineage>
        <taxon>Bacteria</taxon>
        <taxon>Bacillati</taxon>
        <taxon>Actinomycetota</taxon>
        <taxon>Actinomycetes</taxon>
        <taxon>Kitasatosporales</taxon>
        <taxon>Streptomycetaceae</taxon>
        <taxon>Streptomyces</taxon>
        <taxon>Streptomyces aurantiacus group</taxon>
    </lineage>
</organism>
<keyword evidence="2" id="KW-0058">Aromatic hydrocarbons catabolism</keyword>
<dbReference type="InterPro" id="IPR029058">
    <property type="entry name" value="AB_hydrolase_fold"/>
</dbReference>
<sequence>MISPHGDTVQPGSPLRPFRPFRIDIPQADLDDLHARLDLTRWPDELPGVGWAYGVPRAYLKELAEYWRHSYDWRAAEARLNEWPQFTTVVDGADLHFAHIRSPEPDATPLIVTHGWPGSIAEFLDIVGPLTDPRAHGGDPADAFHLVVPSIPGFGLSGPTRDTGWEYRRIAAAFAVLMDRLGYPRFGAQGGDWGAAISRELGRTHPDRVIGVHLNLLPGAHATSEPSPEELAALHPRERERALASWRRHQEWSRERQGYADIQSTRPQTLAYGLTDSPVGQLAWIVEKFKEWTDSDTYPEDAVDRDQLLTNVMLYWLTGTAGSSARVYYERAHADNGNALAQPSTAPTALAVFPRDNFIPLRHHADRTNSVVRWTEFDRGGHFAAMEQPDLLVGDVRAFFRQLRDRGGSGR</sequence>
<dbReference type="SUPFAM" id="SSF53474">
    <property type="entry name" value="alpha/beta-Hydrolases"/>
    <property type="match status" value="1"/>
</dbReference>
<dbReference type="GO" id="GO:0097176">
    <property type="term" value="P:epoxide metabolic process"/>
    <property type="evidence" value="ECO:0007669"/>
    <property type="project" value="TreeGrafter"/>
</dbReference>
<name>A0A2P8Q371_9ACTN</name>
<comment type="similarity">
    <text evidence="1">Belongs to the peptidase S33 family.</text>
</comment>
<evidence type="ECO:0000313" key="7">
    <source>
        <dbReference type="Proteomes" id="UP000240429"/>
    </source>
</evidence>
<keyword evidence="3 6" id="KW-0378">Hydrolase</keyword>
<dbReference type="PANTHER" id="PTHR21661:SF35">
    <property type="entry name" value="EPOXIDE HYDROLASE"/>
    <property type="match status" value="1"/>
</dbReference>
<evidence type="ECO:0000259" key="5">
    <source>
        <dbReference type="Pfam" id="PF06441"/>
    </source>
</evidence>
<evidence type="ECO:0000256" key="2">
    <source>
        <dbReference type="ARBA" id="ARBA00022797"/>
    </source>
</evidence>
<evidence type="ECO:0000256" key="4">
    <source>
        <dbReference type="PIRSR" id="PIRSR001112-1"/>
    </source>
</evidence>
<dbReference type="EMBL" id="PYBJ01000017">
    <property type="protein sequence ID" value="PSM40689.1"/>
    <property type="molecule type" value="Genomic_DNA"/>
</dbReference>
<dbReference type="RefSeq" id="WP_107019010.1">
    <property type="nucleotide sequence ID" value="NZ_KZ679047.1"/>
</dbReference>
<feature type="domain" description="Epoxide hydrolase N-terminal" evidence="5">
    <location>
        <begin position="19"/>
        <end position="123"/>
    </location>
</feature>
<dbReference type="GO" id="GO:0004301">
    <property type="term" value="F:epoxide hydrolase activity"/>
    <property type="evidence" value="ECO:0007669"/>
    <property type="project" value="TreeGrafter"/>
</dbReference>
<dbReference type="OrthoDB" id="4654311at2"/>
<dbReference type="AlphaFoldDB" id="A0A2P8Q371"/>
<gene>
    <name evidence="6" type="ORF">C6Y14_24675</name>
</gene>
<accession>A0A2P8Q371</accession>
<dbReference type="PIRSF" id="PIRSF001112">
    <property type="entry name" value="Epoxide_hydrolase"/>
    <property type="match status" value="1"/>
</dbReference>
<dbReference type="PANTHER" id="PTHR21661">
    <property type="entry name" value="EPOXIDE HYDROLASE 1-RELATED"/>
    <property type="match status" value="1"/>
</dbReference>
<dbReference type="PRINTS" id="PR00412">
    <property type="entry name" value="EPOXHYDRLASE"/>
</dbReference>